<organism evidence="1">
    <name type="scientific">Thermoleptolyngbya oregonensis NK1-22</name>
    <dbReference type="NCBI Taxonomy" id="2547457"/>
    <lineage>
        <taxon>Bacteria</taxon>
        <taxon>Bacillati</taxon>
        <taxon>Cyanobacteriota</taxon>
        <taxon>Cyanophyceae</taxon>
        <taxon>Oculatellales</taxon>
        <taxon>Oculatellaceae</taxon>
        <taxon>Thermoleptolyngbya</taxon>
    </lineage>
</organism>
<reference evidence="1" key="1">
    <citation type="submission" date="2020-05" db="EMBL/GenBank/DDBJ databases">
        <authorList>
            <person name="Zhu T."/>
            <person name="Keshari N."/>
            <person name="Lu X."/>
        </authorList>
    </citation>
    <scope>NUCLEOTIDE SEQUENCE</scope>
    <source>
        <strain evidence="1">NK1-22</strain>
    </source>
</reference>
<accession>A0AA96Y8J1</accession>
<gene>
    <name evidence="1" type="ORF">HNI00_10950</name>
</gene>
<dbReference type="KEGG" id="tog:HNI00_10950"/>
<dbReference type="AlphaFoldDB" id="A0AA96Y8J1"/>
<proteinExistence type="predicted"/>
<dbReference type="EMBL" id="CP053540">
    <property type="protein sequence ID" value="WOB45741.1"/>
    <property type="molecule type" value="Genomic_DNA"/>
</dbReference>
<evidence type="ECO:0000313" key="1">
    <source>
        <dbReference type="EMBL" id="WOB45741.1"/>
    </source>
</evidence>
<sequence>MMITPKSVPDLLRVPVPAVPNGQQPVRILICGVLPGVNHIVHQLHVRRFAEAGEWSPPLPSPVEDEVIRILVRYWSGERFL</sequence>
<name>A0AA96Y8J1_9CYAN</name>
<protein>
    <submittedName>
        <fullName evidence="1">Uncharacterized protein</fullName>
    </submittedName>
</protein>